<dbReference type="PRINTS" id="PR00722">
    <property type="entry name" value="CHYMOTRYPSIN"/>
</dbReference>
<name>A0A9P0DA63_9CUCU</name>
<dbReference type="PANTHER" id="PTHR24271:SF50">
    <property type="match status" value="1"/>
</dbReference>
<dbReference type="Pfam" id="PF00089">
    <property type="entry name" value="Trypsin"/>
    <property type="match status" value="1"/>
</dbReference>
<feature type="domain" description="Peptidase S1" evidence="3">
    <location>
        <begin position="35"/>
        <end position="247"/>
    </location>
</feature>
<dbReference type="PROSITE" id="PS00135">
    <property type="entry name" value="TRYPSIN_SER"/>
    <property type="match status" value="1"/>
</dbReference>
<keyword evidence="2" id="KW-0812">Transmembrane</keyword>
<dbReference type="AlphaFoldDB" id="A0A9P0DA63"/>
<dbReference type="GO" id="GO:0004252">
    <property type="term" value="F:serine-type endopeptidase activity"/>
    <property type="evidence" value="ECO:0007669"/>
    <property type="project" value="InterPro"/>
</dbReference>
<dbReference type="Proteomes" id="UP001153636">
    <property type="component" value="Chromosome 7"/>
</dbReference>
<organism evidence="4 5">
    <name type="scientific">Psylliodes chrysocephalus</name>
    <dbReference type="NCBI Taxonomy" id="3402493"/>
    <lineage>
        <taxon>Eukaryota</taxon>
        <taxon>Metazoa</taxon>
        <taxon>Ecdysozoa</taxon>
        <taxon>Arthropoda</taxon>
        <taxon>Hexapoda</taxon>
        <taxon>Insecta</taxon>
        <taxon>Pterygota</taxon>
        <taxon>Neoptera</taxon>
        <taxon>Endopterygota</taxon>
        <taxon>Coleoptera</taxon>
        <taxon>Polyphaga</taxon>
        <taxon>Cucujiformia</taxon>
        <taxon>Chrysomeloidea</taxon>
        <taxon>Chrysomelidae</taxon>
        <taxon>Galerucinae</taxon>
        <taxon>Alticini</taxon>
        <taxon>Psylliodes</taxon>
    </lineage>
</organism>
<dbReference type="InterPro" id="IPR033116">
    <property type="entry name" value="TRYPSIN_SER"/>
</dbReference>
<dbReference type="InterPro" id="IPR001314">
    <property type="entry name" value="Peptidase_S1A"/>
</dbReference>
<reference evidence="4" key="1">
    <citation type="submission" date="2022-01" db="EMBL/GenBank/DDBJ databases">
        <authorList>
            <person name="King R."/>
        </authorList>
    </citation>
    <scope>NUCLEOTIDE SEQUENCE</scope>
</reference>
<dbReference type="PANTHER" id="PTHR24271">
    <property type="entry name" value="KALLIKREIN-RELATED"/>
    <property type="match status" value="1"/>
</dbReference>
<gene>
    <name evidence="4" type="ORF">PSYICH_LOCUS13426</name>
</gene>
<dbReference type="EMBL" id="OV651819">
    <property type="protein sequence ID" value="CAH1113028.1"/>
    <property type="molecule type" value="Genomic_DNA"/>
</dbReference>
<proteinExistence type="predicted"/>
<dbReference type="SMART" id="SM00020">
    <property type="entry name" value="Tryp_SPc"/>
    <property type="match status" value="1"/>
</dbReference>
<evidence type="ECO:0000259" key="3">
    <source>
        <dbReference type="PROSITE" id="PS50240"/>
    </source>
</evidence>
<keyword evidence="2" id="KW-1133">Transmembrane helix</keyword>
<evidence type="ECO:0000313" key="4">
    <source>
        <dbReference type="EMBL" id="CAH1113028.1"/>
    </source>
</evidence>
<dbReference type="CDD" id="cd00190">
    <property type="entry name" value="Tryp_SPc"/>
    <property type="match status" value="1"/>
</dbReference>
<dbReference type="Gene3D" id="2.40.10.10">
    <property type="entry name" value="Trypsin-like serine proteases"/>
    <property type="match status" value="2"/>
</dbReference>
<keyword evidence="5" id="KW-1185">Reference proteome</keyword>
<keyword evidence="1" id="KW-1015">Disulfide bond</keyword>
<accession>A0A9P0DA63</accession>
<evidence type="ECO:0000256" key="1">
    <source>
        <dbReference type="ARBA" id="ARBA00023157"/>
    </source>
</evidence>
<dbReference type="PROSITE" id="PS50240">
    <property type="entry name" value="TRYPSIN_DOM"/>
    <property type="match status" value="1"/>
</dbReference>
<dbReference type="SUPFAM" id="SSF50494">
    <property type="entry name" value="Trypsin-like serine proteases"/>
    <property type="match status" value="1"/>
</dbReference>
<dbReference type="InterPro" id="IPR001254">
    <property type="entry name" value="Trypsin_dom"/>
</dbReference>
<evidence type="ECO:0000256" key="2">
    <source>
        <dbReference type="SAM" id="Phobius"/>
    </source>
</evidence>
<evidence type="ECO:0000313" key="5">
    <source>
        <dbReference type="Proteomes" id="UP001153636"/>
    </source>
</evidence>
<dbReference type="InterPro" id="IPR043504">
    <property type="entry name" value="Peptidase_S1_PA_chymotrypsin"/>
</dbReference>
<protein>
    <recommendedName>
        <fullName evidence="3">Peptidase S1 domain-containing protein</fullName>
    </recommendedName>
</protein>
<dbReference type="OrthoDB" id="6755574at2759"/>
<keyword evidence="2" id="KW-0472">Membrane</keyword>
<feature type="transmembrane region" description="Helical" evidence="2">
    <location>
        <begin position="253"/>
        <end position="272"/>
    </location>
</feature>
<sequence>MILIRYKIWTLCIIFTVCINISYSKVSRAAVEPRIVGGYQCSQKPNVNIKFMVALTSYRGELFAINAVKRDKCVMKNGFLSSSCPVHYIRQRGIYSHPRYTRRPVNNDISLLRLETPMYANKNIQYVKLPSTSIDGDVSNVCDDSTILGWGWTKRRGSKIPIRLMCVDKRIMSTADCIKDFPKTINTFICTEPSFKKDACHGDSGGPLVCGDIQYGITSFVPGRAKNRAVFFTRVDKFLDFIHYTMKNNGLHAFRLNFVIYVISLLLLYYNLPY</sequence>
<dbReference type="GO" id="GO:0006508">
    <property type="term" value="P:proteolysis"/>
    <property type="evidence" value="ECO:0007669"/>
    <property type="project" value="InterPro"/>
</dbReference>
<dbReference type="InterPro" id="IPR009003">
    <property type="entry name" value="Peptidase_S1_PA"/>
</dbReference>